<dbReference type="InterPro" id="IPR005645">
    <property type="entry name" value="FSH-like_dom"/>
</dbReference>
<organism evidence="3 4">
    <name type="scientific">Penicillium ucsense</name>
    <dbReference type="NCBI Taxonomy" id="2839758"/>
    <lineage>
        <taxon>Eukaryota</taxon>
        <taxon>Fungi</taxon>
        <taxon>Dikarya</taxon>
        <taxon>Ascomycota</taxon>
        <taxon>Pezizomycotina</taxon>
        <taxon>Eurotiomycetes</taxon>
        <taxon>Eurotiomycetidae</taxon>
        <taxon>Eurotiales</taxon>
        <taxon>Aspergillaceae</taxon>
        <taxon>Penicillium</taxon>
    </lineage>
</organism>
<dbReference type="EMBL" id="WIWV01000061">
    <property type="protein sequence ID" value="KAF7715347.1"/>
    <property type="molecule type" value="Genomic_DNA"/>
</dbReference>
<dbReference type="Proteomes" id="UP000631181">
    <property type="component" value="Unassembled WGS sequence"/>
</dbReference>
<dbReference type="GO" id="GO:0072330">
    <property type="term" value="P:monocarboxylic acid biosynthetic process"/>
    <property type="evidence" value="ECO:0007669"/>
    <property type="project" value="UniProtKB-ARBA"/>
</dbReference>
<dbReference type="GO" id="GO:0017000">
    <property type="term" value="P:antibiotic biosynthetic process"/>
    <property type="evidence" value="ECO:0007669"/>
    <property type="project" value="UniProtKB-ARBA"/>
</dbReference>
<dbReference type="GO" id="GO:0005634">
    <property type="term" value="C:nucleus"/>
    <property type="evidence" value="ECO:0007669"/>
    <property type="project" value="TreeGrafter"/>
</dbReference>
<dbReference type="InterPro" id="IPR050593">
    <property type="entry name" value="LovG"/>
</dbReference>
<gene>
    <name evidence="3" type="ORF">PECM_007086</name>
</gene>
<sequence length="214" mass="23226">MRFLCLHGASTNSEIFQIQTGGLRQPLEEKGHTFTFVNGNVPSSCEEGLEGVVDGPFYSHYARDPALPGIQLAEAFEHVQRAIKREGPFDAVMGFSQGAALAAALIAHDAKKNPSGPPLFRAGVFICSASPWESSGLERIENKPDTWAISVPTAHIVGKLDSLYPESMKLYSICEPSKAALWDTGSKHMIPFDQKNNQAMVRVIEETIAKAAKA</sequence>
<accession>A0A8J8W4W7</accession>
<dbReference type="GO" id="GO:0019748">
    <property type="term" value="P:secondary metabolic process"/>
    <property type="evidence" value="ECO:0007669"/>
    <property type="project" value="TreeGrafter"/>
</dbReference>
<feature type="domain" description="Serine hydrolase" evidence="2">
    <location>
        <begin position="2"/>
        <end position="199"/>
    </location>
</feature>
<evidence type="ECO:0000313" key="4">
    <source>
        <dbReference type="Proteomes" id="UP000631181"/>
    </source>
</evidence>
<protein>
    <recommendedName>
        <fullName evidence="2">Serine hydrolase domain-containing protein</fullName>
    </recommendedName>
</protein>
<evidence type="ECO:0000256" key="1">
    <source>
        <dbReference type="ARBA" id="ARBA00022801"/>
    </source>
</evidence>
<keyword evidence="4" id="KW-1185">Reference proteome</keyword>
<dbReference type="Gene3D" id="3.40.50.1820">
    <property type="entry name" value="alpha/beta hydrolase"/>
    <property type="match status" value="1"/>
</dbReference>
<dbReference type="AlphaFoldDB" id="A0A8J8W4W7"/>
<name>A0A8J8W4W7_9EURO</name>
<dbReference type="InterPro" id="IPR029058">
    <property type="entry name" value="AB_hydrolase_fold"/>
</dbReference>
<reference evidence="3" key="1">
    <citation type="journal article" date="2020" name="Front. Microbiol.">
        <title>Gene regulatory networks of Penicillium echinulatum 2HH and Penicillium oxalicum 114-2 inferred by a computational biology approach.</title>
        <authorList>
            <person name="Lenz A.R."/>
            <person name="Galan-Vasquez E."/>
            <person name="Balbinot E."/>
            <person name="De Abreu F.P."/>
            <person name="De Oliveira N.S."/>
            <person name="Da Rosa L.O."/>
            <person name="De Avila E Silva S."/>
            <person name="Camassola M."/>
            <person name="Dillon A.J.P."/>
            <person name="Perez-Rueda E."/>
        </authorList>
    </citation>
    <scope>NUCLEOTIDE SEQUENCE</scope>
    <source>
        <strain evidence="3">S1M29</strain>
    </source>
</reference>
<dbReference type="PANTHER" id="PTHR48070">
    <property type="entry name" value="ESTERASE OVCA2"/>
    <property type="match status" value="1"/>
</dbReference>
<dbReference type="GO" id="GO:0016787">
    <property type="term" value="F:hydrolase activity"/>
    <property type="evidence" value="ECO:0007669"/>
    <property type="project" value="UniProtKB-KW"/>
</dbReference>
<dbReference type="Pfam" id="PF03959">
    <property type="entry name" value="FSH1"/>
    <property type="match status" value="1"/>
</dbReference>
<comment type="caution">
    <text evidence="3">The sequence shown here is derived from an EMBL/GenBank/DDBJ whole genome shotgun (WGS) entry which is preliminary data.</text>
</comment>
<dbReference type="PANTHER" id="PTHR48070:SF7">
    <property type="entry name" value="SERINE HYDROLASE FSH DOMAIN-CONTAINING PROTEIN-RELATED"/>
    <property type="match status" value="1"/>
</dbReference>
<keyword evidence="1" id="KW-0378">Hydrolase</keyword>
<evidence type="ECO:0000259" key="2">
    <source>
        <dbReference type="Pfam" id="PF03959"/>
    </source>
</evidence>
<dbReference type="SUPFAM" id="SSF53474">
    <property type="entry name" value="alpha/beta-Hydrolases"/>
    <property type="match status" value="1"/>
</dbReference>
<dbReference type="GO" id="GO:0005737">
    <property type="term" value="C:cytoplasm"/>
    <property type="evidence" value="ECO:0007669"/>
    <property type="project" value="TreeGrafter"/>
</dbReference>
<dbReference type="OrthoDB" id="2094269at2759"/>
<proteinExistence type="predicted"/>
<evidence type="ECO:0000313" key="3">
    <source>
        <dbReference type="EMBL" id="KAF7715347.1"/>
    </source>
</evidence>